<proteinExistence type="predicted"/>
<accession>A0A915I6N7</accession>
<evidence type="ECO:0000313" key="1">
    <source>
        <dbReference type="Proteomes" id="UP000887565"/>
    </source>
</evidence>
<dbReference type="AlphaFoldDB" id="A0A915I6N7"/>
<keyword evidence="1" id="KW-1185">Reference proteome</keyword>
<evidence type="ECO:0000313" key="2">
    <source>
        <dbReference type="WBParaSite" id="nRc.2.0.1.t09804-RA"/>
    </source>
</evidence>
<dbReference type="WBParaSite" id="nRc.2.0.1.t09804-RA">
    <property type="protein sequence ID" value="nRc.2.0.1.t09804-RA"/>
    <property type="gene ID" value="nRc.2.0.1.g09804"/>
</dbReference>
<name>A0A915I6N7_ROMCU</name>
<organism evidence="1 2">
    <name type="scientific">Romanomermis culicivorax</name>
    <name type="common">Nematode worm</name>
    <dbReference type="NCBI Taxonomy" id="13658"/>
    <lineage>
        <taxon>Eukaryota</taxon>
        <taxon>Metazoa</taxon>
        <taxon>Ecdysozoa</taxon>
        <taxon>Nematoda</taxon>
        <taxon>Enoplea</taxon>
        <taxon>Dorylaimia</taxon>
        <taxon>Mermithida</taxon>
        <taxon>Mermithoidea</taxon>
        <taxon>Mermithidae</taxon>
        <taxon>Romanomermis</taxon>
    </lineage>
</organism>
<sequence>MRIYGLLRTTARIVDNVRIRIDRLKWINEKFQNDAGRMKISSGTCAIDYQCNVTHIEDSQQPNEIQFSEIRSNLL</sequence>
<dbReference type="Proteomes" id="UP000887565">
    <property type="component" value="Unplaced"/>
</dbReference>
<reference evidence="2" key="1">
    <citation type="submission" date="2022-11" db="UniProtKB">
        <authorList>
            <consortium name="WormBaseParasite"/>
        </authorList>
    </citation>
    <scope>IDENTIFICATION</scope>
</reference>
<protein>
    <submittedName>
        <fullName evidence="2">Uncharacterized protein</fullName>
    </submittedName>
</protein>